<protein>
    <submittedName>
        <fullName evidence="1">Alpha hydrolase</fullName>
    </submittedName>
</protein>
<dbReference type="Proteomes" id="UP001524383">
    <property type="component" value="Unassembled WGS sequence"/>
</dbReference>
<keyword evidence="1" id="KW-0378">Hydrolase</keyword>
<evidence type="ECO:0000313" key="2">
    <source>
        <dbReference type="Proteomes" id="UP001524383"/>
    </source>
</evidence>
<dbReference type="SUPFAM" id="SSF52402">
    <property type="entry name" value="Adenine nucleotide alpha hydrolases-like"/>
    <property type="match status" value="1"/>
</dbReference>
<dbReference type="AlphaFoldDB" id="A0ABD4TKI1"/>
<dbReference type="InterPro" id="IPR055834">
    <property type="entry name" value="DUF7411"/>
</dbReference>
<organism evidence="1 2">
    <name type="scientific">Methanocalculus taiwanensis</name>
    <dbReference type="NCBI Taxonomy" id="106207"/>
    <lineage>
        <taxon>Archaea</taxon>
        <taxon>Methanobacteriati</taxon>
        <taxon>Methanobacteriota</taxon>
        <taxon>Stenosarchaea group</taxon>
        <taxon>Methanomicrobia</taxon>
        <taxon>Methanomicrobiales</taxon>
        <taxon>Methanocalculaceae</taxon>
        <taxon>Methanocalculus</taxon>
    </lineage>
</organism>
<comment type="caution">
    <text evidence="1">The sequence shown here is derived from an EMBL/GenBank/DDBJ whole genome shotgun (WGS) entry which is preliminary data.</text>
</comment>
<dbReference type="EMBL" id="VOTZ01000005">
    <property type="protein sequence ID" value="MCQ1538042.1"/>
    <property type="molecule type" value="Genomic_DNA"/>
</dbReference>
<dbReference type="NCBIfam" id="NF011155">
    <property type="entry name" value="PRK14561.1"/>
    <property type="match status" value="1"/>
</dbReference>
<proteinExistence type="predicted"/>
<dbReference type="Gene3D" id="3.40.50.620">
    <property type="entry name" value="HUPs"/>
    <property type="match status" value="1"/>
</dbReference>
<accession>A0ABD4TKI1</accession>
<evidence type="ECO:0000313" key="1">
    <source>
        <dbReference type="EMBL" id="MCQ1538042.1"/>
    </source>
</evidence>
<sequence>MKVGMLYSGGKDSSLAAILLSRDYSVELNTFVFNPDREVPKVAAAAEALGMPWKKQVFASGFIDEAIGMLVRCGYPNEAINEIHRRSLCALAQEYEVVADGTRFLDRVPMLNPSEVQSYEDRMGVSYIRPLLGFGRREIARLVDRMLTVVYGETSMIENGDYEREIREEMTFRGIDWSGIFPENHQQSLVTGRRIQDQVGEYQ</sequence>
<reference evidence="1 2" key="1">
    <citation type="submission" date="2019-08" db="EMBL/GenBank/DDBJ databases">
        <authorList>
            <person name="Chen S.-C."/>
            <person name="Lai M.-C."/>
            <person name="You Y.-T."/>
        </authorList>
    </citation>
    <scope>NUCLEOTIDE SEQUENCE [LARGE SCALE GENOMIC DNA]</scope>
    <source>
        <strain evidence="1 2">P2F9704a</strain>
    </source>
</reference>
<gene>
    <name evidence="1" type="ORF">FTO68_03425</name>
</gene>
<keyword evidence="2" id="KW-1185">Reference proteome</keyword>
<dbReference type="InterPro" id="IPR014729">
    <property type="entry name" value="Rossmann-like_a/b/a_fold"/>
</dbReference>
<name>A0ABD4TKI1_9EURY</name>
<dbReference type="Pfam" id="PF24167">
    <property type="entry name" value="DUF7411"/>
    <property type="match status" value="1"/>
</dbReference>
<dbReference type="GO" id="GO:0016787">
    <property type="term" value="F:hydrolase activity"/>
    <property type="evidence" value="ECO:0007669"/>
    <property type="project" value="UniProtKB-KW"/>
</dbReference>